<name>A0A1I3NLF2_9FLAO</name>
<organism evidence="1 2">
    <name type="scientific">Myroides guanonis</name>
    <dbReference type="NCBI Taxonomy" id="1150112"/>
    <lineage>
        <taxon>Bacteria</taxon>
        <taxon>Pseudomonadati</taxon>
        <taxon>Bacteroidota</taxon>
        <taxon>Flavobacteriia</taxon>
        <taxon>Flavobacteriales</taxon>
        <taxon>Flavobacteriaceae</taxon>
        <taxon>Myroides</taxon>
    </lineage>
</organism>
<gene>
    <name evidence="1" type="ORF">SAMN04487893_103127</name>
</gene>
<proteinExistence type="predicted"/>
<dbReference type="OrthoDB" id="1452539at2"/>
<sequence length="146" mass="16884">MNIIPKITCCFILCILIGCKSSDTLSTYKLDQGKTVIYSGKTFLFKNYYFTFKDNQATLVYTQDVKLAPQSEPIFLALKENKNSRKFQEFTDSSNSIIVKIISENEVRLQLDKTRYTLRNNPIETVLSLENKAILADVDIWKQEHQ</sequence>
<evidence type="ECO:0000313" key="1">
    <source>
        <dbReference type="EMBL" id="SFJ10178.1"/>
    </source>
</evidence>
<dbReference type="EMBL" id="FORU01000003">
    <property type="protein sequence ID" value="SFJ10178.1"/>
    <property type="molecule type" value="Genomic_DNA"/>
</dbReference>
<accession>A0A1I3NLF2</accession>
<protein>
    <recommendedName>
        <fullName evidence="3">Lipoprotein</fullName>
    </recommendedName>
</protein>
<keyword evidence="2" id="KW-1185">Reference proteome</keyword>
<reference evidence="2" key="1">
    <citation type="submission" date="2016-10" db="EMBL/GenBank/DDBJ databases">
        <authorList>
            <person name="Varghese N."/>
            <person name="Submissions S."/>
        </authorList>
    </citation>
    <scope>NUCLEOTIDE SEQUENCE [LARGE SCALE GENOMIC DNA]</scope>
    <source>
        <strain evidence="2">DSM 26542</strain>
    </source>
</reference>
<evidence type="ECO:0000313" key="2">
    <source>
        <dbReference type="Proteomes" id="UP000243887"/>
    </source>
</evidence>
<evidence type="ECO:0008006" key="3">
    <source>
        <dbReference type="Google" id="ProtNLM"/>
    </source>
</evidence>
<dbReference type="AlphaFoldDB" id="A0A1I3NLF2"/>
<dbReference type="Proteomes" id="UP000243887">
    <property type="component" value="Unassembled WGS sequence"/>
</dbReference>
<dbReference type="PROSITE" id="PS51257">
    <property type="entry name" value="PROKAR_LIPOPROTEIN"/>
    <property type="match status" value="1"/>
</dbReference>